<dbReference type="EMBL" id="BAAANY010000031">
    <property type="protein sequence ID" value="GAA1706131.1"/>
    <property type="molecule type" value="Genomic_DNA"/>
</dbReference>
<proteinExistence type="predicted"/>
<dbReference type="InterPro" id="IPR027417">
    <property type="entry name" value="P-loop_NTPase"/>
</dbReference>
<gene>
    <name evidence="8" type="ORF">GCM10009765_64460</name>
</gene>
<dbReference type="PANTHER" id="PTHR43875:SF15">
    <property type="entry name" value="TREHALOSE IMPORT ATP-BINDING PROTEIN SUGC"/>
    <property type="match status" value="1"/>
</dbReference>
<dbReference type="InterPro" id="IPR040582">
    <property type="entry name" value="OB_MalK-like"/>
</dbReference>
<dbReference type="InterPro" id="IPR017871">
    <property type="entry name" value="ABC_transporter-like_CS"/>
</dbReference>
<dbReference type="Pfam" id="PF00005">
    <property type="entry name" value="ABC_tran"/>
    <property type="match status" value="1"/>
</dbReference>
<dbReference type="PANTHER" id="PTHR43875">
    <property type="entry name" value="MALTODEXTRIN IMPORT ATP-BINDING PROTEIN MSMX"/>
    <property type="match status" value="1"/>
</dbReference>
<reference evidence="9" key="1">
    <citation type="journal article" date="2019" name="Int. J. Syst. Evol. Microbiol.">
        <title>The Global Catalogue of Microorganisms (GCM) 10K type strain sequencing project: providing services to taxonomists for standard genome sequencing and annotation.</title>
        <authorList>
            <consortium name="The Broad Institute Genomics Platform"/>
            <consortium name="The Broad Institute Genome Sequencing Center for Infectious Disease"/>
            <person name="Wu L."/>
            <person name="Ma J."/>
        </authorList>
    </citation>
    <scope>NUCLEOTIDE SEQUENCE [LARGE SCALE GENOMIC DNA]</scope>
    <source>
        <strain evidence="9">JCM 14718</strain>
    </source>
</reference>
<evidence type="ECO:0000313" key="8">
    <source>
        <dbReference type="EMBL" id="GAA1706131.1"/>
    </source>
</evidence>
<evidence type="ECO:0000256" key="5">
    <source>
        <dbReference type="ARBA" id="ARBA00022967"/>
    </source>
</evidence>
<dbReference type="Gene3D" id="2.40.50.100">
    <property type="match status" value="1"/>
</dbReference>
<evidence type="ECO:0000313" key="9">
    <source>
        <dbReference type="Proteomes" id="UP001500618"/>
    </source>
</evidence>
<dbReference type="SUPFAM" id="SSF52540">
    <property type="entry name" value="P-loop containing nucleoside triphosphate hydrolases"/>
    <property type="match status" value="1"/>
</dbReference>
<feature type="domain" description="ABC transporter" evidence="7">
    <location>
        <begin position="4"/>
        <end position="234"/>
    </location>
</feature>
<dbReference type="CDD" id="cd03301">
    <property type="entry name" value="ABC_MalK_N"/>
    <property type="match status" value="1"/>
</dbReference>
<dbReference type="RefSeq" id="WP_344314022.1">
    <property type="nucleotide sequence ID" value="NZ_BAAANY010000031.1"/>
</dbReference>
<keyword evidence="9" id="KW-1185">Reference proteome</keyword>
<accession>A0ABP4UJA4</accession>
<sequence length="387" mass="41870">MAEVRLENVRKEFGGVVAVDDLSLTIADREFLTLVGPSGCGKSTTLRMICGLERTSGGEVFFDDQPVAHLPANKRDVAMVFQSYALYPHKTVAQNIGFALRMMRVPKAEIASRVDQVAASLGIENLLERKPKALSGGQRQRVALGRAVIRDAGAYLLDEPLSNLDAQLRVTMRAELKRLHADLRRTFIYVTHDQVEAMTMSDRIAVMKDGLVQQCASPEEIYARPANLFVASFMGSPPMNFLHGEVQREDGKLLFRHQGIAIELPDHASAAVDDLSGREAVLGIRPEDVLLGVENGTAAKIFVAELLGADVLVTVSLGEQLVKARVPAPYQVGVNAQVTVEFPAEKVHLFDPSDGRAVLAARSATPLNRQDSVVANQSPAAAKGDTG</sequence>
<keyword evidence="6" id="KW-0472">Membrane</keyword>
<dbReference type="Proteomes" id="UP001500618">
    <property type="component" value="Unassembled WGS sequence"/>
</dbReference>
<dbReference type="GO" id="GO:0005524">
    <property type="term" value="F:ATP binding"/>
    <property type="evidence" value="ECO:0007669"/>
    <property type="project" value="UniProtKB-KW"/>
</dbReference>
<keyword evidence="4 8" id="KW-0067">ATP-binding</keyword>
<dbReference type="Gene3D" id="3.40.50.300">
    <property type="entry name" value="P-loop containing nucleotide triphosphate hydrolases"/>
    <property type="match status" value="1"/>
</dbReference>
<dbReference type="InterPro" id="IPR008995">
    <property type="entry name" value="Mo/tungstate-bd_C_term_dom"/>
</dbReference>
<dbReference type="PROSITE" id="PS50893">
    <property type="entry name" value="ABC_TRANSPORTER_2"/>
    <property type="match status" value="1"/>
</dbReference>
<protein>
    <submittedName>
        <fullName evidence="8">ABC transporter ATP-binding protein</fullName>
    </submittedName>
</protein>
<evidence type="ECO:0000256" key="3">
    <source>
        <dbReference type="ARBA" id="ARBA00022741"/>
    </source>
</evidence>
<keyword evidence="5" id="KW-1278">Translocase</keyword>
<dbReference type="InterPro" id="IPR047641">
    <property type="entry name" value="ABC_transpr_MalK/UgpC-like"/>
</dbReference>
<dbReference type="InterPro" id="IPR015855">
    <property type="entry name" value="ABC_transpr_MalK-like"/>
</dbReference>
<dbReference type="InterPro" id="IPR003439">
    <property type="entry name" value="ABC_transporter-like_ATP-bd"/>
</dbReference>
<dbReference type="SUPFAM" id="SSF50331">
    <property type="entry name" value="MOP-like"/>
    <property type="match status" value="1"/>
</dbReference>
<dbReference type="InterPro" id="IPR003593">
    <property type="entry name" value="AAA+_ATPase"/>
</dbReference>
<evidence type="ECO:0000256" key="6">
    <source>
        <dbReference type="ARBA" id="ARBA00023136"/>
    </source>
</evidence>
<evidence type="ECO:0000256" key="4">
    <source>
        <dbReference type="ARBA" id="ARBA00022840"/>
    </source>
</evidence>
<name>A0ABP4UJA4_9ACTN</name>
<dbReference type="SMART" id="SM00382">
    <property type="entry name" value="AAA"/>
    <property type="match status" value="1"/>
</dbReference>
<evidence type="ECO:0000259" key="7">
    <source>
        <dbReference type="PROSITE" id="PS50893"/>
    </source>
</evidence>
<evidence type="ECO:0000256" key="2">
    <source>
        <dbReference type="ARBA" id="ARBA00022475"/>
    </source>
</evidence>
<evidence type="ECO:0000256" key="1">
    <source>
        <dbReference type="ARBA" id="ARBA00022448"/>
    </source>
</evidence>
<keyword evidence="2" id="KW-1003">Cell membrane</keyword>
<dbReference type="Gene3D" id="2.40.50.140">
    <property type="entry name" value="Nucleic acid-binding proteins"/>
    <property type="match status" value="1"/>
</dbReference>
<dbReference type="PROSITE" id="PS00211">
    <property type="entry name" value="ABC_TRANSPORTER_1"/>
    <property type="match status" value="1"/>
</dbReference>
<organism evidence="8 9">
    <name type="scientific">Fodinicola feengrottensis</name>
    <dbReference type="NCBI Taxonomy" id="435914"/>
    <lineage>
        <taxon>Bacteria</taxon>
        <taxon>Bacillati</taxon>
        <taxon>Actinomycetota</taxon>
        <taxon>Actinomycetes</taxon>
        <taxon>Mycobacteriales</taxon>
        <taxon>Fodinicola</taxon>
    </lineage>
</organism>
<dbReference type="InterPro" id="IPR012340">
    <property type="entry name" value="NA-bd_OB-fold"/>
</dbReference>
<comment type="caution">
    <text evidence="8">The sequence shown here is derived from an EMBL/GenBank/DDBJ whole genome shotgun (WGS) entry which is preliminary data.</text>
</comment>
<keyword evidence="3" id="KW-0547">Nucleotide-binding</keyword>
<dbReference type="Pfam" id="PF17912">
    <property type="entry name" value="OB_MalK"/>
    <property type="match status" value="1"/>
</dbReference>
<keyword evidence="1" id="KW-0813">Transport</keyword>